<proteinExistence type="predicted"/>
<sequence>MPDRAGRPAATGRAESAYVSAWLARVGAHPIEIGLSEKQLATPRVMEADSEGPGTRPKGPRNVY</sequence>
<comment type="caution">
    <text evidence="2">The sequence shown here is derived from an EMBL/GenBank/DDBJ whole genome shotgun (WGS) entry which is preliminary data.</text>
</comment>
<evidence type="ECO:0000256" key="1">
    <source>
        <dbReference type="SAM" id="MobiDB-lite"/>
    </source>
</evidence>
<feature type="region of interest" description="Disordered" evidence="1">
    <location>
        <begin position="42"/>
        <end position="64"/>
    </location>
</feature>
<accession>A0ABP6W1P9</accession>
<protein>
    <submittedName>
        <fullName evidence="2">Uncharacterized protein</fullName>
    </submittedName>
</protein>
<gene>
    <name evidence="2" type="ORF">GCM10022295_27420</name>
</gene>
<keyword evidence="3" id="KW-1185">Reference proteome</keyword>
<evidence type="ECO:0000313" key="2">
    <source>
        <dbReference type="EMBL" id="GAA3544047.1"/>
    </source>
</evidence>
<reference evidence="3" key="1">
    <citation type="journal article" date="2019" name="Int. J. Syst. Evol. Microbiol.">
        <title>The Global Catalogue of Microorganisms (GCM) 10K type strain sequencing project: providing services to taxonomists for standard genome sequencing and annotation.</title>
        <authorList>
            <consortium name="The Broad Institute Genomics Platform"/>
            <consortium name="The Broad Institute Genome Sequencing Center for Infectious Disease"/>
            <person name="Wu L."/>
            <person name="Ma J."/>
        </authorList>
    </citation>
    <scope>NUCLEOTIDE SEQUENCE [LARGE SCALE GENOMIC DNA]</scope>
    <source>
        <strain evidence="3">JCM 17656</strain>
    </source>
</reference>
<dbReference type="Proteomes" id="UP001500707">
    <property type="component" value="Unassembled WGS sequence"/>
</dbReference>
<name>A0ABP6W1P9_9ACTN</name>
<dbReference type="EMBL" id="BAABCE010000005">
    <property type="protein sequence ID" value="GAA3544047.1"/>
    <property type="molecule type" value="Genomic_DNA"/>
</dbReference>
<organism evidence="2 3">
    <name type="scientific">Streptomyces osmaniensis</name>
    <dbReference type="NCBI Taxonomy" id="593134"/>
    <lineage>
        <taxon>Bacteria</taxon>
        <taxon>Bacillati</taxon>
        <taxon>Actinomycetota</taxon>
        <taxon>Actinomycetes</taxon>
        <taxon>Kitasatosporales</taxon>
        <taxon>Streptomycetaceae</taxon>
        <taxon>Streptomyces</taxon>
    </lineage>
</organism>
<evidence type="ECO:0000313" key="3">
    <source>
        <dbReference type="Proteomes" id="UP001500707"/>
    </source>
</evidence>